<comment type="similarity">
    <text evidence="1">Belongs to the LysR transcriptional regulatory family.</text>
</comment>
<dbReference type="PROSITE" id="PS50931">
    <property type="entry name" value="HTH_LYSR"/>
    <property type="match status" value="1"/>
</dbReference>
<dbReference type="Gene3D" id="3.40.190.10">
    <property type="entry name" value="Periplasmic binding protein-like II"/>
    <property type="match status" value="2"/>
</dbReference>
<dbReference type="AlphaFoldDB" id="A0A1Y5PRV2"/>
<gene>
    <name evidence="6" type="ORF">SPPYR_1598</name>
</gene>
<evidence type="ECO:0000313" key="6">
    <source>
        <dbReference type="EMBL" id="SBV32718.1"/>
    </source>
</evidence>
<organism evidence="6">
    <name type="scientific">uncultured Sphingopyxis sp</name>
    <dbReference type="NCBI Taxonomy" id="310581"/>
    <lineage>
        <taxon>Bacteria</taxon>
        <taxon>Pseudomonadati</taxon>
        <taxon>Pseudomonadota</taxon>
        <taxon>Alphaproteobacteria</taxon>
        <taxon>Sphingomonadales</taxon>
        <taxon>Sphingomonadaceae</taxon>
        <taxon>Sphingopyxis</taxon>
        <taxon>environmental samples</taxon>
    </lineage>
</organism>
<dbReference type="EMBL" id="LT598653">
    <property type="protein sequence ID" value="SBV32718.1"/>
    <property type="molecule type" value="Genomic_DNA"/>
</dbReference>
<dbReference type="InterPro" id="IPR036388">
    <property type="entry name" value="WH-like_DNA-bd_sf"/>
</dbReference>
<dbReference type="GO" id="GO:0043565">
    <property type="term" value="F:sequence-specific DNA binding"/>
    <property type="evidence" value="ECO:0007669"/>
    <property type="project" value="TreeGrafter"/>
</dbReference>
<dbReference type="GO" id="GO:0006351">
    <property type="term" value="P:DNA-templated transcription"/>
    <property type="evidence" value="ECO:0007669"/>
    <property type="project" value="TreeGrafter"/>
</dbReference>
<dbReference type="PANTHER" id="PTHR30537">
    <property type="entry name" value="HTH-TYPE TRANSCRIPTIONAL REGULATOR"/>
    <property type="match status" value="1"/>
</dbReference>
<evidence type="ECO:0000256" key="3">
    <source>
        <dbReference type="ARBA" id="ARBA00023125"/>
    </source>
</evidence>
<protein>
    <submittedName>
        <fullName evidence="6">Transcriptional regulator, LysR family</fullName>
    </submittedName>
</protein>
<evidence type="ECO:0000256" key="1">
    <source>
        <dbReference type="ARBA" id="ARBA00009437"/>
    </source>
</evidence>
<reference evidence="6" key="1">
    <citation type="submission" date="2016-03" db="EMBL/GenBank/DDBJ databases">
        <authorList>
            <person name="Ploux O."/>
        </authorList>
    </citation>
    <scope>NUCLEOTIDE SEQUENCE</scope>
    <source>
        <strain evidence="6">UC10</strain>
    </source>
</reference>
<evidence type="ECO:0000256" key="2">
    <source>
        <dbReference type="ARBA" id="ARBA00023015"/>
    </source>
</evidence>
<dbReference type="Pfam" id="PF00126">
    <property type="entry name" value="HTH_1"/>
    <property type="match status" value="1"/>
</dbReference>
<feature type="domain" description="HTH lysR-type" evidence="5">
    <location>
        <begin position="12"/>
        <end position="69"/>
    </location>
</feature>
<dbReference type="KEGG" id="sphu:SPPYR_1598"/>
<dbReference type="Gene3D" id="1.10.10.10">
    <property type="entry name" value="Winged helix-like DNA-binding domain superfamily/Winged helix DNA-binding domain"/>
    <property type="match status" value="1"/>
</dbReference>
<name>A0A1Y5PRV2_9SPHN</name>
<evidence type="ECO:0000259" key="5">
    <source>
        <dbReference type="PROSITE" id="PS50931"/>
    </source>
</evidence>
<dbReference type="PANTHER" id="PTHR30537:SF74">
    <property type="entry name" value="HTH-TYPE TRANSCRIPTIONAL REGULATOR TRPI"/>
    <property type="match status" value="1"/>
</dbReference>
<proteinExistence type="inferred from homology"/>
<evidence type="ECO:0000256" key="4">
    <source>
        <dbReference type="ARBA" id="ARBA00023163"/>
    </source>
</evidence>
<dbReference type="SUPFAM" id="SSF53850">
    <property type="entry name" value="Periplasmic binding protein-like II"/>
    <property type="match status" value="1"/>
</dbReference>
<accession>A0A1Y5PRV2</accession>
<dbReference type="InterPro" id="IPR000847">
    <property type="entry name" value="LysR_HTH_N"/>
</dbReference>
<sequence length="299" mass="33503">MPSSVIDMPRLPPLSSMEAFLEVARHGTVKAAAVELGLSMPALSRRIQTLEHAVGRPLFNRHHHGLSLTETGRALHAQLSPLLDELRTVIGQAGSPDASLRLHLNVLPLFAQQRLFPRLPELRRQHPELHIDIDTMSHGEARLGEGIDAAIALARSIDPMLYAARLDQDKVLPIASRTLADGDRPITVPEQMQRMTVLLHREMPETFSEWKKAIGMPYLEPAGTDYFDSGPLMLEAAAQGIGVAFMHGHHFDDAHDPRLVRLFDFDVDSPYSYWFVCRPRALRQPAVKLFHDWLLAARI</sequence>
<dbReference type="GO" id="GO:0003700">
    <property type="term" value="F:DNA-binding transcription factor activity"/>
    <property type="evidence" value="ECO:0007669"/>
    <property type="project" value="InterPro"/>
</dbReference>
<dbReference type="InterPro" id="IPR005119">
    <property type="entry name" value="LysR_subst-bd"/>
</dbReference>
<dbReference type="PRINTS" id="PR00039">
    <property type="entry name" value="HTHLYSR"/>
</dbReference>
<dbReference type="SUPFAM" id="SSF46785">
    <property type="entry name" value="Winged helix' DNA-binding domain"/>
    <property type="match status" value="1"/>
</dbReference>
<dbReference type="Pfam" id="PF03466">
    <property type="entry name" value="LysR_substrate"/>
    <property type="match status" value="1"/>
</dbReference>
<keyword evidence="3" id="KW-0238">DNA-binding</keyword>
<keyword evidence="2" id="KW-0805">Transcription regulation</keyword>
<dbReference type="InterPro" id="IPR058163">
    <property type="entry name" value="LysR-type_TF_proteobact-type"/>
</dbReference>
<dbReference type="InterPro" id="IPR036390">
    <property type="entry name" value="WH_DNA-bd_sf"/>
</dbReference>
<keyword evidence="4" id="KW-0804">Transcription</keyword>